<proteinExistence type="predicted"/>
<evidence type="ECO:0000313" key="14">
    <source>
        <dbReference type="Proteomes" id="UP000792457"/>
    </source>
</evidence>
<dbReference type="OrthoDB" id="48306at2759"/>
<keyword evidence="9" id="KW-0472">Membrane</keyword>
<dbReference type="GO" id="GO:0005694">
    <property type="term" value="C:chromosome"/>
    <property type="evidence" value="ECO:0007669"/>
    <property type="project" value="UniProtKB-SubCell"/>
</dbReference>
<evidence type="ECO:0000256" key="6">
    <source>
        <dbReference type="ARBA" id="ARBA00022723"/>
    </source>
</evidence>
<dbReference type="InterPro" id="IPR001214">
    <property type="entry name" value="SET_dom"/>
</dbReference>
<evidence type="ECO:0000313" key="13">
    <source>
        <dbReference type="EMBL" id="KAG8235563.1"/>
    </source>
</evidence>
<name>A0A8K0P852_LADFU</name>
<comment type="caution">
    <text evidence="13">The sequence shown here is derived from an EMBL/GenBank/DDBJ whole genome shotgun (WGS) entry which is preliminary data.</text>
</comment>
<dbReference type="GO" id="GO:0008170">
    <property type="term" value="F:N-methyltransferase activity"/>
    <property type="evidence" value="ECO:0007669"/>
    <property type="project" value="UniProtKB-ARBA"/>
</dbReference>
<dbReference type="InterPro" id="IPR007728">
    <property type="entry name" value="Pre-SET_dom"/>
</dbReference>
<keyword evidence="3" id="KW-0489">Methyltransferase</keyword>
<keyword evidence="9" id="KW-1133">Transmembrane helix</keyword>
<keyword evidence="14" id="KW-1185">Reference proteome</keyword>
<protein>
    <submittedName>
        <fullName evidence="13">Uncharacterized protein</fullName>
    </submittedName>
</protein>
<dbReference type="PANTHER" id="PTHR46223:SF3">
    <property type="entry name" value="HISTONE-LYSINE N-METHYLTRANSFERASE SET-23"/>
    <property type="match status" value="1"/>
</dbReference>
<evidence type="ECO:0000256" key="1">
    <source>
        <dbReference type="ARBA" id="ARBA00004286"/>
    </source>
</evidence>
<dbReference type="SUPFAM" id="SSF82199">
    <property type="entry name" value="SET domain"/>
    <property type="match status" value="1"/>
</dbReference>
<keyword evidence="4" id="KW-0808">Transferase</keyword>
<feature type="region of interest" description="Disordered" evidence="8">
    <location>
        <begin position="235"/>
        <end position="280"/>
    </location>
</feature>
<dbReference type="PROSITE" id="PS50867">
    <property type="entry name" value="PRE_SET"/>
    <property type="match status" value="1"/>
</dbReference>
<organism evidence="13 14">
    <name type="scientific">Ladona fulva</name>
    <name type="common">Scarce chaser dragonfly</name>
    <name type="synonym">Libellula fulva</name>
    <dbReference type="NCBI Taxonomy" id="123851"/>
    <lineage>
        <taxon>Eukaryota</taxon>
        <taxon>Metazoa</taxon>
        <taxon>Ecdysozoa</taxon>
        <taxon>Arthropoda</taxon>
        <taxon>Hexapoda</taxon>
        <taxon>Insecta</taxon>
        <taxon>Pterygota</taxon>
        <taxon>Palaeoptera</taxon>
        <taxon>Odonata</taxon>
        <taxon>Epiprocta</taxon>
        <taxon>Anisoptera</taxon>
        <taxon>Libelluloidea</taxon>
        <taxon>Libellulidae</taxon>
        <taxon>Ladona</taxon>
    </lineage>
</organism>
<dbReference type="GO" id="GO:0008270">
    <property type="term" value="F:zinc ion binding"/>
    <property type="evidence" value="ECO:0007669"/>
    <property type="project" value="InterPro"/>
</dbReference>
<dbReference type="GO" id="GO:0042054">
    <property type="term" value="F:histone methyltransferase activity"/>
    <property type="evidence" value="ECO:0007669"/>
    <property type="project" value="InterPro"/>
</dbReference>
<sequence length="677" mass="75359">MEHPLWHHWAKVGGAHQKSQLDRLADMFRKIPPPSLTSRVLKLTIKASLLGLFVWGCVRILPLPPFSRDIARGAENSLRSLKATVQGLFQVWSLFAVYVICGYLLLVLWVTNGDSWDILTKCRIQGLETVNDVMDCAIFNGEVRHAGPDCLDFLCAWDKIEIISLSSEGHERAQLILSDVIKERNHRVSNENVTLVNELGMRTKGNGHEIKGKGDFDKGKKVKREVVGREMGIGLGGGGGGGCGRDDEDNCDPPDHRLDDKTAEDSSHEEEDSEREMDEPIDNYFHPLPNIFYIPTNVPGPGADVDEFESAFQGCTCAKNKNDICNQNCQCVMWSMGPNYDDVGFLLPNKLPGNIPVFECSEYCDCSDECGNRKVQFGPMTGLTIFETSTNADVCAVYTDNSFRVSTDSFKCTGKGLGLRTLKHVSKGSFICEYAGEIIGREEAFKRWRNDYIDGNPNYILALQEWISQSQRNTIVDPSSDSIHFLVPVKCVDKVKTEEHLEKSKIVTYIDPTRMGNIGRYANHSCDPNAIAVTVRVGNPVPRLCLFAVKDIMPGEEVTFDYAGLQIGLPSEVVDASSAAKRDPQWEKQNCSSSVCILPDLHSNILEEKCGNTCDDASVSVDGIIDGNLSKRLKFHVPLQDDGDSVSQNNELEHRRTLCLCGTKNCRKYLPFSKNWM</sequence>
<dbReference type="SMART" id="SM00317">
    <property type="entry name" value="SET"/>
    <property type="match status" value="1"/>
</dbReference>
<evidence type="ECO:0000259" key="10">
    <source>
        <dbReference type="PROSITE" id="PS50280"/>
    </source>
</evidence>
<evidence type="ECO:0000259" key="11">
    <source>
        <dbReference type="PROSITE" id="PS50867"/>
    </source>
</evidence>
<dbReference type="Pfam" id="PF00856">
    <property type="entry name" value="SET"/>
    <property type="match status" value="1"/>
</dbReference>
<dbReference type="PROSITE" id="PS50280">
    <property type="entry name" value="SET"/>
    <property type="match status" value="1"/>
</dbReference>
<dbReference type="InterPro" id="IPR003616">
    <property type="entry name" value="Post-SET_dom"/>
</dbReference>
<keyword evidence="9" id="KW-0812">Transmembrane</keyword>
<dbReference type="EMBL" id="KZ308925">
    <property type="protein sequence ID" value="KAG8235563.1"/>
    <property type="molecule type" value="Genomic_DNA"/>
</dbReference>
<feature type="compositionally biased region" description="Acidic residues" evidence="8">
    <location>
        <begin position="267"/>
        <end position="280"/>
    </location>
</feature>
<feature type="domain" description="Pre-SET" evidence="11">
    <location>
        <begin position="313"/>
        <end position="378"/>
    </location>
</feature>
<dbReference type="AlphaFoldDB" id="A0A8K0P852"/>
<evidence type="ECO:0000259" key="12">
    <source>
        <dbReference type="PROSITE" id="PS50868"/>
    </source>
</evidence>
<gene>
    <name evidence="13" type="ORF">J437_LFUL013113</name>
</gene>
<feature type="domain" description="Post-SET" evidence="12">
    <location>
        <begin position="655"/>
        <end position="671"/>
    </location>
</feature>
<evidence type="ECO:0000256" key="5">
    <source>
        <dbReference type="ARBA" id="ARBA00022691"/>
    </source>
</evidence>
<dbReference type="PROSITE" id="PS50868">
    <property type="entry name" value="POST_SET"/>
    <property type="match status" value="1"/>
</dbReference>
<dbReference type="InterPro" id="IPR050973">
    <property type="entry name" value="H3K9_Histone-Lys_N-MTase"/>
</dbReference>
<dbReference type="Gene3D" id="2.170.270.10">
    <property type="entry name" value="SET domain"/>
    <property type="match status" value="1"/>
</dbReference>
<feature type="domain" description="SET" evidence="10">
    <location>
        <begin position="401"/>
        <end position="563"/>
    </location>
</feature>
<feature type="compositionally biased region" description="Basic and acidic residues" evidence="8">
    <location>
        <begin position="253"/>
        <end position="266"/>
    </location>
</feature>
<reference evidence="13" key="1">
    <citation type="submission" date="2013-04" db="EMBL/GenBank/DDBJ databases">
        <authorList>
            <person name="Qu J."/>
            <person name="Murali S.C."/>
            <person name="Bandaranaike D."/>
            <person name="Bellair M."/>
            <person name="Blankenburg K."/>
            <person name="Chao H."/>
            <person name="Dinh H."/>
            <person name="Doddapaneni H."/>
            <person name="Downs B."/>
            <person name="Dugan-Rocha S."/>
            <person name="Elkadiri S."/>
            <person name="Gnanaolivu R.D."/>
            <person name="Hernandez B."/>
            <person name="Javaid M."/>
            <person name="Jayaseelan J.C."/>
            <person name="Lee S."/>
            <person name="Li M."/>
            <person name="Ming W."/>
            <person name="Munidasa M."/>
            <person name="Muniz J."/>
            <person name="Nguyen L."/>
            <person name="Ongeri F."/>
            <person name="Osuji N."/>
            <person name="Pu L.-L."/>
            <person name="Puazo M."/>
            <person name="Qu C."/>
            <person name="Quiroz J."/>
            <person name="Raj R."/>
            <person name="Weissenberger G."/>
            <person name="Xin Y."/>
            <person name="Zou X."/>
            <person name="Han Y."/>
            <person name="Richards S."/>
            <person name="Worley K."/>
            <person name="Muzny D."/>
            <person name="Gibbs R."/>
        </authorList>
    </citation>
    <scope>NUCLEOTIDE SEQUENCE</scope>
    <source>
        <strain evidence="13">Sampled in the wild</strain>
    </source>
</reference>
<comment type="subcellular location">
    <subcellularLocation>
        <location evidence="1">Chromosome</location>
    </subcellularLocation>
</comment>
<dbReference type="GO" id="GO:0032259">
    <property type="term" value="P:methylation"/>
    <property type="evidence" value="ECO:0007669"/>
    <property type="project" value="UniProtKB-KW"/>
</dbReference>
<evidence type="ECO:0000256" key="7">
    <source>
        <dbReference type="ARBA" id="ARBA00022833"/>
    </source>
</evidence>
<keyword evidence="6" id="KW-0479">Metal-binding</keyword>
<evidence type="ECO:0000256" key="4">
    <source>
        <dbReference type="ARBA" id="ARBA00022679"/>
    </source>
</evidence>
<dbReference type="PANTHER" id="PTHR46223">
    <property type="entry name" value="HISTONE-LYSINE N-METHYLTRANSFERASE SUV39H"/>
    <property type="match status" value="1"/>
</dbReference>
<reference evidence="13" key="2">
    <citation type="submission" date="2017-10" db="EMBL/GenBank/DDBJ databases">
        <title>Ladona fulva Genome sequencing and assembly.</title>
        <authorList>
            <person name="Murali S."/>
            <person name="Richards S."/>
            <person name="Bandaranaike D."/>
            <person name="Bellair M."/>
            <person name="Blankenburg K."/>
            <person name="Chao H."/>
            <person name="Dinh H."/>
            <person name="Doddapaneni H."/>
            <person name="Dugan-Rocha S."/>
            <person name="Elkadiri S."/>
            <person name="Gnanaolivu R."/>
            <person name="Hernandez B."/>
            <person name="Skinner E."/>
            <person name="Javaid M."/>
            <person name="Lee S."/>
            <person name="Li M."/>
            <person name="Ming W."/>
            <person name="Munidasa M."/>
            <person name="Muniz J."/>
            <person name="Nguyen L."/>
            <person name="Hughes D."/>
            <person name="Osuji N."/>
            <person name="Pu L.-L."/>
            <person name="Puazo M."/>
            <person name="Qu C."/>
            <person name="Quiroz J."/>
            <person name="Raj R."/>
            <person name="Weissenberger G."/>
            <person name="Xin Y."/>
            <person name="Zou X."/>
            <person name="Han Y."/>
            <person name="Worley K."/>
            <person name="Muzny D."/>
            <person name="Gibbs R."/>
        </authorList>
    </citation>
    <scope>NUCLEOTIDE SEQUENCE</scope>
    <source>
        <strain evidence="13">Sampled in the wild</strain>
    </source>
</reference>
<evidence type="ECO:0000256" key="9">
    <source>
        <dbReference type="SAM" id="Phobius"/>
    </source>
</evidence>
<evidence type="ECO:0000256" key="2">
    <source>
        <dbReference type="ARBA" id="ARBA00022454"/>
    </source>
</evidence>
<dbReference type="Proteomes" id="UP000792457">
    <property type="component" value="Unassembled WGS sequence"/>
</dbReference>
<feature type="transmembrane region" description="Helical" evidence="9">
    <location>
        <begin position="87"/>
        <end position="110"/>
    </location>
</feature>
<evidence type="ECO:0000256" key="3">
    <source>
        <dbReference type="ARBA" id="ARBA00022603"/>
    </source>
</evidence>
<keyword evidence="7" id="KW-0862">Zinc</keyword>
<dbReference type="InterPro" id="IPR046341">
    <property type="entry name" value="SET_dom_sf"/>
</dbReference>
<accession>A0A8K0P852</accession>
<keyword evidence="2" id="KW-0158">Chromosome</keyword>
<dbReference type="GO" id="GO:0005634">
    <property type="term" value="C:nucleus"/>
    <property type="evidence" value="ECO:0007669"/>
    <property type="project" value="InterPro"/>
</dbReference>
<dbReference type="GO" id="GO:0008757">
    <property type="term" value="F:S-adenosylmethionine-dependent methyltransferase activity"/>
    <property type="evidence" value="ECO:0007669"/>
    <property type="project" value="UniProtKB-ARBA"/>
</dbReference>
<keyword evidence="5" id="KW-0949">S-adenosyl-L-methionine</keyword>
<dbReference type="Pfam" id="PF05033">
    <property type="entry name" value="Pre-SET"/>
    <property type="match status" value="1"/>
</dbReference>
<evidence type="ECO:0000256" key="8">
    <source>
        <dbReference type="SAM" id="MobiDB-lite"/>
    </source>
</evidence>